<protein>
    <submittedName>
        <fullName evidence="2">Uncharacterized protein</fullName>
    </submittedName>
</protein>
<proteinExistence type="predicted"/>
<name>A0A820YRC9_9BILA</name>
<keyword evidence="1" id="KW-0175">Coiled coil</keyword>
<reference evidence="2" key="1">
    <citation type="submission" date="2021-02" db="EMBL/GenBank/DDBJ databases">
        <authorList>
            <person name="Nowell W R."/>
        </authorList>
    </citation>
    <scope>NUCLEOTIDE SEQUENCE</scope>
</reference>
<evidence type="ECO:0000256" key="1">
    <source>
        <dbReference type="SAM" id="Coils"/>
    </source>
</evidence>
<dbReference type="EMBL" id="CAJOBG010061767">
    <property type="protein sequence ID" value="CAF4553959.1"/>
    <property type="molecule type" value="Genomic_DNA"/>
</dbReference>
<feature type="coiled-coil region" evidence="1">
    <location>
        <begin position="7"/>
        <end position="66"/>
    </location>
</feature>
<evidence type="ECO:0000313" key="2">
    <source>
        <dbReference type="EMBL" id="CAF4553959.1"/>
    </source>
</evidence>
<dbReference type="GO" id="GO:1904491">
    <property type="term" value="P:protein localization to ciliary transition zone"/>
    <property type="evidence" value="ECO:0007669"/>
    <property type="project" value="TreeGrafter"/>
</dbReference>
<keyword evidence="3" id="KW-1185">Reference proteome</keyword>
<dbReference type="GO" id="GO:1905515">
    <property type="term" value="P:non-motile cilium assembly"/>
    <property type="evidence" value="ECO:0007669"/>
    <property type="project" value="TreeGrafter"/>
</dbReference>
<dbReference type="GO" id="GO:0035869">
    <property type="term" value="C:ciliary transition zone"/>
    <property type="evidence" value="ECO:0007669"/>
    <property type="project" value="TreeGrafter"/>
</dbReference>
<organism evidence="2 3">
    <name type="scientific">Rotaria magnacalcarata</name>
    <dbReference type="NCBI Taxonomy" id="392030"/>
    <lineage>
        <taxon>Eukaryota</taxon>
        <taxon>Metazoa</taxon>
        <taxon>Spiralia</taxon>
        <taxon>Gnathifera</taxon>
        <taxon>Rotifera</taxon>
        <taxon>Eurotatoria</taxon>
        <taxon>Bdelloidea</taxon>
        <taxon>Philodinida</taxon>
        <taxon>Philodinidae</taxon>
        <taxon>Rotaria</taxon>
    </lineage>
</organism>
<accession>A0A820YRC9</accession>
<dbReference type="Proteomes" id="UP000663866">
    <property type="component" value="Unassembled WGS sequence"/>
</dbReference>
<gene>
    <name evidence="2" type="ORF">OVN521_LOCUS43344</name>
</gene>
<dbReference type="AlphaFoldDB" id="A0A820YRC9"/>
<comment type="caution">
    <text evidence="2">The sequence shown here is derived from an EMBL/GenBank/DDBJ whole genome shotgun (WGS) entry which is preliminary data.</text>
</comment>
<feature type="non-terminal residue" evidence="2">
    <location>
        <position position="107"/>
    </location>
</feature>
<dbReference type="InterPro" id="IPR052434">
    <property type="entry name" value="Tectonic-like_complex_comp"/>
</dbReference>
<evidence type="ECO:0000313" key="3">
    <source>
        <dbReference type="Proteomes" id="UP000663866"/>
    </source>
</evidence>
<dbReference type="PANTHER" id="PTHR20837:SF0">
    <property type="entry name" value="COILED-COIL AND C2 DOMAIN-CONTAINING PROTEIN 2A"/>
    <property type="match status" value="1"/>
</dbReference>
<sequence length="107" mass="12903">MYQHYTVRKQQRIVQQLSDKIKALKSAESNCRTLYEQNKYGETDVPKELHERLTNYQNELRQARNQRCNEMKLDRQLLKSLLDTWQKVKDIRRTNGYSTTSLKLIIK</sequence>
<dbReference type="PANTHER" id="PTHR20837">
    <property type="entry name" value="CENTROSOMAL PROTEIN-RELATED"/>
    <property type="match status" value="1"/>
</dbReference>